<dbReference type="AlphaFoldDB" id="A0A1W4XIP5"/>
<name>A0A1W4XIP5_AGRPL</name>
<dbReference type="InterPro" id="IPR019163">
    <property type="entry name" value="THO_Thoc5"/>
</dbReference>
<proteinExistence type="inferred from homology"/>
<evidence type="ECO:0000256" key="3">
    <source>
        <dbReference type="ARBA" id="ARBA00023242"/>
    </source>
</evidence>
<dbReference type="KEGG" id="apln:108741859"/>
<gene>
    <name evidence="6" type="primary">LOC108741859</name>
</gene>
<dbReference type="FunCoup" id="A0A1W4XIP5">
    <property type="interactions" value="1638"/>
</dbReference>
<reference evidence="6" key="1">
    <citation type="submission" date="2025-08" db="UniProtKB">
        <authorList>
            <consortium name="RefSeq"/>
        </authorList>
    </citation>
    <scope>IDENTIFICATION</scope>
    <source>
        <tissue evidence="6">Entire body</tissue>
    </source>
</reference>
<accession>A0A1W4XIP5</accession>
<dbReference type="GO" id="GO:0003729">
    <property type="term" value="F:mRNA binding"/>
    <property type="evidence" value="ECO:0007669"/>
    <property type="project" value="TreeGrafter"/>
</dbReference>
<sequence>MVKEKRRKTNSADNDGEVDVYKKVVDYEEKEALTRSAEDDANLYFDTCKSIRQILADIFDLKVQNNSEARLKISEKCTQACLLVAALKKLNRLDKFRSVHARESLSIEKQKVDSTNLQYQNLLYEAGHLMSEYNKCKQFKSKDEDIELISLEEFLKEAPESVTKPFQVTELTDALKHDRHVARLEYELTQRKQLAELCKKLEDEKKQLAKDIIQKKNKLDLLAPRLATVLEATKPLQEQLGLPIGKLYAEHKAARLLPEPLYLLYVYADAFKQVYISDIGLEILGDQDDAQQWKEQQNTFRNSNNDESEQETEQEVEEIAEVKKRRRRKSSIIDRNEEKKKRLLSPHPLAVQIIVKSKEGVALKMTFSYRYQLNIVTVVSSSEYSDNFSAFTAKEILNGNNLLGELFEEDKGTNSPNSGNTYQLKKVGVDSYSSLVTELGNAYQWAQRICGMDFLEQEHEKKFSNTLSQASVEIVLKTIIKRLNSHVALATQLQQLESNIIPSISNHVDFPKMSVSSLTKFVSSSWSNFCKVPSSALFIENEVVGQSDLFYTAIISRNNAIMQAHIVVKNNYPIQLPIFVLLVKYKGELHSGNSDDVRDMERAVNVGWCHGSSCAEWLLAAQIKCLCMYFDVYLETSDPAAFQQNVVFFRNVSGRNRGRPFKFHKIGTGIFTQT</sequence>
<keyword evidence="5" id="KW-1185">Reference proteome</keyword>
<evidence type="ECO:0000256" key="2">
    <source>
        <dbReference type="ARBA" id="ARBA00008044"/>
    </source>
</evidence>
<dbReference type="GO" id="GO:0000445">
    <property type="term" value="C:THO complex part of transcription export complex"/>
    <property type="evidence" value="ECO:0007669"/>
    <property type="project" value="TreeGrafter"/>
</dbReference>
<keyword evidence="3" id="KW-0539">Nucleus</keyword>
<comment type="similarity">
    <text evidence="2">Belongs to the THOC5 family.</text>
</comment>
<protein>
    <submittedName>
        <fullName evidence="6">THO complex subunit 5 homolog B</fullName>
    </submittedName>
</protein>
<feature type="coiled-coil region" evidence="4">
    <location>
        <begin position="184"/>
        <end position="218"/>
    </location>
</feature>
<comment type="subcellular location">
    <subcellularLocation>
        <location evidence="1">Nucleus</location>
    </subcellularLocation>
</comment>
<dbReference type="GeneID" id="108741859"/>
<dbReference type="OrthoDB" id="20582at2759"/>
<dbReference type="PANTHER" id="PTHR13375:SF3">
    <property type="entry name" value="THO COMPLEX SUBUNIT 5 HOMOLOG"/>
    <property type="match status" value="1"/>
</dbReference>
<dbReference type="Proteomes" id="UP000192223">
    <property type="component" value="Unplaced"/>
</dbReference>
<dbReference type="Pfam" id="PF09766">
    <property type="entry name" value="FmiP_Thoc5"/>
    <property type="match status" value="1"/>
</dbReference>
<evidence type="ECO:0000256" key="1">
    <source>
        <dbReference type="ARBA" id="ARBA00004123"/>
    </source>
</evidence>
<dbReference type="CTD" id="8563"/>
<keyword evidence="4" id="KW-0175">Coiled coil</keyword>
<dbReference type="InParanoid" id="A0A1W4XIP5"/>
<evidence type="ECO:0000313" key="6">
    <source>
        <dbReference type="RefSeq" id="XP_018332328.1"/>
    </source>
</evidence>
<dbReference type="PANTHER" id="PTHR13375">
    <property type="entry name" value="FMS INTERACTING PROTEIN"/>
    <property type="match status" value="1"/>
</dbReference>
<dbReference type="STRING" id="224129.A0A1W4XIP5"/>
<organism evidence="5 6">
    <name type="scientific">Agrilus planipennis</name>
    <name type="common">Emerald ash borer</name>
    <name type="synonym">Agrilus marcopoli</name>
    <dbReference type="NCBI Taxonomy" id="224129"/>
    <lineage>
        <taxon>Eukaryota</taxon>
        <taxon>Metazoa</taxon>
        <taxon>Ecdysozoa</taxon>
        <taxon>Arthropoda</taxon>
        <taxon>Hexapoda</taxon>
        <taxon>Insecta</taxon>
        <taxon>Pterygota</taxon>
        <taxon>Neoptera</taxon>
        <taxon>Endopterygota</taxon>
        <taxon>Coleoptera</taxon>
        <taxon>Polyphaga</taxon>
        <taxon>Elateriformia</taxon>
        <taxon>Buprestoidea</taxon>
        <taxon>Buprestidae</taxon>
        <taxon>Agrilinae</taxon>
        <taxon>Agrilus</taxon>
    </lineage>
</organism>
<evidence type="ECO:0000256" key="4">
    <source>
        <dbReference type="SAM" id="Coils"/>
    </source>
</evidence>
<dbReference type="RefSeq" id="XP_018332328.1">
    <property type="nucleotide sequence ID" value="XM_018476826.1"/>
</dbReference>
<dbReference type="GO" id="GO:0006406">
    <property type="term" value="P:mRNA export from nucleus"/>
    <property type="evidence" value="ECO:0007669"/>
    <property type="project" value="TreeGrafter"/>
</dbReference>
<evidence type="ECO:0000313" key="5">
    <source>
        <dbReference type="Proteomes" id="UP000192223"/>
    </source>
</evidence>